<dbReference type="Proteomes" id="UP000887159">
    <property type="component" value="Unassembled WGS sequence"/>
</dbReference>
<protein>
    <submittedName>
        <fullName evidence="1">Uncharacterized protein</fullName>
    </submittedName>
</protein>
<accession>A0A8X6VCH5</accession>
<dbReference type="EMBL" id="BMAU01021233">
    <property type="protein sequence ID" value="GFY02858.1"/>
    <property type="molecule type" value="Genomic_DNA"/>
</dbReference>
<proteinExistence type="predicted"/>
<evidence type="ECO:0000313" key="2">
    <source>
        <dbReference type="Proteomes" id="UP000887159"/>
    </source>
</evidence>
<sequence length="110" mass="12436">MSLSPGPLKIRCVEGLMYVKYVVDKSFRWFKCLCIKQSTLDFSSYFGRSSQATSRIGWLKPDIKKRSDIGRATEDRGCISLVAKVSNRGRLVKNLSPVPLKTHRVGKDAR</sequence>
<gene>
    <name evidence="1" type="ORF">TNCV_3507381</name>
</gene>
<dbReference type="AlphaFoldDB" id="A0A8X6VCH5"/>
<comment type="caution">
    <text evidence="1">The sequence shown here is derived from an EMBL/GenBank/DDBJ whole genome shotgun (WGS) entry which is preliminary data.</text>
</comment>
<reference evidence="1" key="1">
    <citation type="submission" date="2020-08" db="EMBL/GenBank/DDBJ databases">
        <title>Multicomponent nature underlies the extraordinary mechanical properties of spider dragline silk.</title>
        <authorList>
            <person name="Kono N."/>
            <person name="Nakamura H."/>
            <person name="Mori M."/>
            <person name="Yoshida Y."/>
            <person name="Ohtoshi R."/>
            <person name="Malay A.D."/>
            <person name="Moran D.A.P."/>
            <person name="Tomita M."/>
            <person name="Numata K."/>
            <person name="Arakawa K."/>
        </authorList>
    </citation>
    <scope>NUCLEOTIDE SEQUENCE</scope>
</reference>
<organism evidence="1 2">
    <name type="scientific">Trichonephila clavipes</name>
    <name type="common">Golden silk orbweaver</name>
    <name type="synonym">Nephila clavipes</name>
    <dbReference type="NCBI Taxonomy" id="2585209"/>
    <lineage>
        <taxon>Eukaryota</taxon>
        <taxon>Metazoa</taxon>
        <taxon>Ecdysozoa</taxon>
        <taxon>Arthropoda</taxon>
        <taxon>Chelicerata</taxon>
        <taxon>Arachnida</taxon>
        <taxon>Araneae</taxon>
        <taxon>Araneomorphae</taxon>
        <taxon>Entelegynae</taxon>
        <taxon>Araneoidea</taxon>
        <taxon>Nephilidae</taxon>
        <taxon>Trichonephila</taxon>
    </lineage>
</organism>
<name>A0A8X6VCH5_TRICX</name>
<keyword evidence="2" id="KW-1185">Reference proteome</keyword>
<evidence type="ECO:0000313" key="1">
    <source>
        <dbReference type="EMBL" id="GFY02858.1"/>
    </source>
</evidence>